<evidence type="ECO:0000313" key="2">
    <source>
        <dbReference type="EMBL" id="ENY73413.1"/>
    </source>
</evidence>
<protein>
    <submittedName>
        <fullName evidence="2">Uncharacterized protein</fullName>
    </submittedName>
</protein>
<dbReference type="Proteomes" id="UP000023775">
    <property type="component" value="Unassembled WGS sequence"/>
</dbReference>
<dbReference type="RefSeq" id="WP_005347409.1">
    <property type="nucleotide sequence ID" value="NZ_APVG01000004.1"/>
</dbReference>
<dbReference type="OrthoDB" id="5592263at2"/>
<keyword evidence="1" id="KW-0732">Signal</keyword>
<proteinExistence type="predicted"/>
<reference evidence="2 3" key="1">
    <citation type="journal article" date="2013" name="Genome Announc.">
        <title>Draft Genome Sequence of the Aeromonas diversa Type Strain.</title>
        <authorList>
            <person name="Farfan M."/>
            <person name="Spataro N."/>
            <person name="Sanglas A."/>
            <person name="Albarral V."/>
            <person name="Loren J.G."/>
            <person name="Bosch E."/>
            <person name="Fuste M.C."/>
        </authorList>
    </citation>
    <scope>NUCLEOTIDE SEQUENCE [LARGE SCALE GENOMIC DNA]</scope>
    <source>
        <strain evidence="2 3">2478-85</strain>
    </source>
</reference>
<feature type="chain" id="PRO_5004154631" evidence="1">
    <location>
        <begin position="22"/>
        <end position="106"/>
    </location>
</feature>
<evidence type="ECO:0000313" key="3">
    <source>
        <dbReference type="Proteomes" id="UP000023775"/>
    </source>
</evidence>
<keyword evidence="3" id="KW-1185">Reference proteome</keyword>
<evidence type="ECO:0000256" key="1">
    <source>
        <dbReference type="SAM" id="SignalP"/>
    </source>
</evidence>
<feature type="signal peptide" evidence="1">
    <location>
        <begin position="1"/>
        <end position="21"/>
    </location>
</feature>
<gene>
    <name evidence="2" type="ORF">G114_02649</name>
</gene>
<dbReference type="AlphaFoldDB" id="N9VPC1"/>
<sequence length="106" mass="10947">MRTLIKMLAVAGLMTTSLAHAAVPADFSAAPGVLFVKWHGDAVQHGAGMLEVRDATGELLAAVPAKSAGTQSIALPSRTQGTLSVSLGDESSDYRIPFGLGDGRQR</sequence>
<accession>N9VPC1</accession>
<name>N9VPC1_9GAMM</name>
<dbReference type="EMBL" id="APVG01000004">
    <property type="protein sequence ID" value="ENY73413.1"/>
    <property type="molecule type" value="Genomic_DNA"/>
</dbReference>
<comment type="caution">
    <text evidence="2">The sequence shown here is derived from an EMBL/GenBank/DDBJ whole genome shotgun (WGS) entry which is preliminary data.</text>
</comment>
<organism evidence="2 3">
    <name type="scientific">Aeromonas diversa CDC 2478-85</name>
    <dbReference type="NCBI Taxonomy" id="1268237"/>
    <lineage>
        <taxon>Bacteria</taxon>
        <taxon>Pseudomonadati</taxon>
        <taxon>Pseudomonadota</taxon>
        <taxon>Gammaproteobacteria</taxon>
        <taxon>Aeromonadales</taxon>
        <taxon>Aeromonadaceae</taxon>
        <taxon>Aeromonas</taxon>
    </lineage>
</organism>
<dbReference type="PATRIC" id="fig|1268237.3.peg.517"/>